<evidence type="ECO:0000256" key="1">
    <source>
        <dbReference type="SAM" id="MobiDB-lite"/>
    </source>
</evidence>
<feature type="compositionally biased region" description="Basic residues" evidence="1">
    <location>
        <begin position="88"/>
        <end position="97"/>
    </location>
</feature>
<organism evidence="2 3">
    <name type="scientific">Ustilago bromivora</name>
    <dbReference type="NCBI Taxonomy" id="307758"/>
    <lineage>
        <taxon>Eukaryota</taxon>
        <taxon>Fungi</taxon>
        <taxon>Dikarya</taxon>
        <taxon>Basidiomycota</taxon>
        <taxon>Ustilaginomycotina</taxon>
        <taxon>Ustilaginomycetes</taxon>
        <taxon>Ustilaginales</taxon>
        <taxon>Ustilaginaceae</taxon>
        <taxon>Ustilago</taxon>
    </lineage>
</organism>
<dbReference type="EMBL" id="LT558118">
    <property type="protein sequence ID" value="SAM69709.1"/>
    <property type="molecule type" value="Genomic_DNA"/>
</dbReference>
<reference evidence="3" key="1">
    <citation type="submission" date="2016-04" db="EMBL/GenBank/DDBJ databases">
        <authorList>
            <person name="Guldener U."/>
            <person name="Guldener U."/>
        </authorList>
    </citation>
    <scope>NUCLEOTIDE SEQUENCE [LARGE SCALE GENOMIC DNA]</scope>
    <source>
        <strain evidence="3">UB2112</strain>
    </source>
</reference>
<protein>
    <submittedName>
        <fullName evidence="2">Uncharacterized protein</fullName>
    </submittedName>
</protein>
<evidence type="ECO:0000313" key="2">
    <source>
        <dbReference type="EMBL" id="SAM69709.1"/>
    </source>
</evidence>
<sequence length="97" mass="10483">MAAARTSRLPQRTVLGKPLIANPGDFGCTSRDGHREIATDNETPCRLLGFVKKGMFPSNSRKAWQWGCFAAAQEGKLKHSSPSLNGKDRRRAAGGAD</sequence>
<feature type="region of interest" description="Disordered" evidence="1">
    <location>
        <begin position="76"/>
        <end position="97"/>
    </location>
</feature>
<gene>
    <name evidence="2" type="ORF">UBRO_00606</name>
</gene>
<accession>A0A1K0FX96</accession>
<dbReference type="Proteomes" id="UP000179920">
    <property type="component" value="Chromosome II"/>
</dbReference>
<name>A0A1K0FX96_9BASI</name>
<proteinExistence type="predicted"/>
<dbReference type="OrthoDB" id="10404886at2759"/>
<evidence type="ECO:0000313" key="3">
    <source>
        <dbReference type="Proteomes" id="UP000179920"/>
    </source>
</evidence>
<dbReference type="AlphaFoldDB" id="A0A1K0FX96"/>